<dbReference type="CDD" id="cd23451">
    <property type="entry name" value="beta-trefoil_Ricin_laminarinase"/>
    <property type="match status" value="1"/>
</dbReference>
<evidence type="ECO:0000256" key="2">
    <source>
        <dbReference type="ARBA" id="ARBA00022801"/>
    </source>
</evidence>
<evidence type="ECO:0000313" key="6">
    <source>
        <dbReference type="EMBL" id="MCK2216330.1"/>
    </source>
</evidence>
<comment type="similarity">
    <text evidence="1 4">Belongs to the glycosyl hydrolase 26 family.</text>
</comment>
<dbReference type="Pfam" id="PF00652">
    <property type="entry name" value="Ricin_B_lectin"/>
    <property type="match status" value="1"/>
</dbReference>
<dbReference type="PROSITE" id="PS50231">
    <property type="entry name" value="RICIN_B_LECTIN"/>
    <property type="match status" value="1"/>
</dbReference>
<dbReference type="PROSITE" id="PS51318">
    <property type="entry name" value="TAT"/>
    <property type="match status" value="1"/>
</dbReference>
<evidence type="ECO:0000256" key="1">
    <source>
        <dbReference type="ARBA" id="ARBA00007754"/>
    </source>
</evidence>
<dbReference type="Gene3D" id="2.80.10.50">
    <property type="match status" value="1"/>
</dbReference>
<gene>
    <name evidence="6" type="ORF">MF672_021365</name>
</gene>
<evidence type="ECO:0000256" key="4">
    <source>
        <dbReference type="PROSITE-ProRule" id="PRU01100"/>
    </source>
</evidence>
<keyword evidence="2 4" id="KW-0378">Hydrolase</keyword>
<dbReference type="InterPro" id="IPR035992">
    <property type="entry name" value="Ricin_B-like_lectins"/>
</dbReference>
<dbReference type="InterPro" id="IPR000772">
    <property type="entry name" value="Ricin_B_lectin"/>
</dbReference>
<dbReference type="Gene3D" id="3.20.20.80">
    <property type="entry name" value="Glycosidases"/>
    <property type="match status" value="1"/>
</dbReference>
<dbReference type="PANTHER" id="PTHR40079:SF4">
    <property type="entry name" value="GH26 DOMAIN-CONTAINING PROTEIN-RELATED"/>
    <property type="match status" value="1"/>
</dbReference>
<dbReference type="SUPFAM" id="SSF51445">
    <property type="entry name" value="(Trans)glycosidases"/>
    <property type="match status" value="1"/>
</dbReference>
<proteinExistence type="inferred from homology"/>
<keyword evidence="3 4" id="KW-0326">Glycosidase</keyword>
<evidence type="ECO:0000259" key="5">
    <source>
        <dbReference type="PROSITE" id="PS51764"/>
    </source>
</evidence>
<comment type="caution">
    <text evidence="6">The sequence shown here is derived from an EMBL/GenBank/DDBJ whole genome shotgun (WGS) entry which is preliminary data.</text>
</comment>
<feature type="active site" description="Nucleophile" evidence="4">
    <location>
        <position position="285"/>
    </location>
</feature>
<reference evidence="6 7" key="1">
    <citation type="submission" date="2022-04" db="EMBL/GenBank/DDBJ databases">
        <title>Genome draft of Actinomadura sp. ATCC 31491.</title>
        <authorList>
            <person name="Shi X."/>
            <person name="Du Y."/>
        </authorList>
    </citation>
    <scope>NUCLEOTIDE SEQUENCE [LARGE SCALE GENOMIC DNA]</scope>
    <source>
        <strain evidence="6 7">ATCC 31491</strain>
    </source>
</reference>
<protein>
    <submittedName>
        <fullName evidence="6">RICIN domain-containing protein</fullName>
    </submittedName>
</protein>
<dbReference type="SUPFAM" id="SSF50370">
    <property type="entry name" value="Ricin B-like lectins"/>
    <property type="match status" value="1"/>
</dbReference>
<feature type="active site" description="Proton donor" evidence="4">
    <location>
        <position position="191"/>
    </location>
</feature>
<name>A0ABT0FWK6_9ACTN</name>
<dbReference type="Proteomes" id="UP001317259">
    <property type="component" value="Unassembled WGS sequence"/>
</dbReference>
<dbReference type="EMBL" id="JAKRKC020000001">
    <property type="protein sequence ID" value="MCK2216330.1"/>
    <property type="molecule type" value="Genomic_DNA"/>
</dbReference>
<dbReference type="PROSITE" id="PS51764">
    <property type="entry name" value="GH26"/>
    <property type="match status" value="1"/>
</dbReference>
<sequence length="476" mass="50564">MRTPRRRSLALALAVVIGLALPALPLPALAPPALAFPAASRAELIAFLTGISGRATLSGQHNREPNSDPTTYTRLAQGITGQTPGLWGGDLLFSAADVAARQTMVNEAVRQWQGGSVVALTWHMCPPTTGPTCGWDANGVLAHLSDSQWSQLVTDGTALNNAFKSRLAEAVPYLRQLQNAGVPVLWRPVHEMNDGWSWWGGRPGANGSRRLYQITHDYLTAQGLTNLVWVWNVKDLAMSSIGDYWPGAGYADVASLDVWVKMEPSAADHQAMLDVAGGKPIALAEVGRAPGPALLDAQPRWTWFMVWAEWLTDPAYNTNASVQASYFGPRVLNRGEFTVGGGTTATRTGKIKGLGGTCVDVAAANPANGTKVQLYTCDANGTAQAWTVAADGTLRALGKCLDVAGGVNADGTRTQIWDCAAGNPNQQWRYDAGTQRLVNPATGRCLDATGQSQAAGTPLQIWTCTGNANQKWTLPA</sequence>
<dbReference type="PANTHER" id="PTHR40079">
    <property type="entry name" value="MANNAN ENDO-1,4-BETA-MANNOSIDASE E-RELATED"/>
    <property type="match status" value="1"/>
</dbReference>
<evidence type="ECO:0000313" key="7">
    <source>
        <dbReference type="Proteomes" id="UP001317259"/>
    </source>
</evidence>
<dbReference type="SMART" id="SM00458">
    <property type="entry name" value="RICIN"/>
    <property type="match status" value="1"/>
</dbReference>
<dbReference type="Pfam" id="PF02156">
    <property type="entry name" value="Glyco_hydro_26"/>
    <property type="match status" value="1"/>
</dbReference>
<organism evidence="6 7">
    <name type="scientific">Actinomadura luzonensis</name>
    <dbReference type="NCBI Taxonomy" id="2805427"/>
    <lineage>
        <taxon>Bacteria</taxon>
        <taxon>Bacillati</taxon>
        <taxon>Actinomycetota</taxon>
        <taxon>Actinomycetes</taxon>
        <taxon>Streptosporangiales</taxon>
        <taxon>Thermomonosporaceae</taxon>
        <taxon>Actinomadura</taxon>
    </lineage>
</organism>
<feature type="domain" description="GH26" evidence="5">
    <location>
        <begin position="39"/>
        <end position="335"/>
    </location>
</feature>
<dbReference type="RefSeq" id="WP_242379314.1">
    <property type="nucleotide sequence ID" value="NZ_JAKRKC020000001.1"/>
</dbReference>
<dbReference type="InterPro" id="IPR000805">
    <property type="entry name" value="Glyco_hydro_26"/>
</dbReference>
<dbReference type="PRINTS" id="PR00739">
    <property type="entry name" value="GLHYDRLASE26"/>
</dbReference>
<accession>A0ABT0FWK6</accession>
<evidence type="ECO:0000256" key="3">
    <source>
        <dbReference type="ARBA" id="ARBA00023295"/>
    </source>
</evidence>
<dbReference type="InterPro" id="IPR006311">
    <property type="entry name" value="TAT_signal"/>
</dbReference>
<dbReference type="InterPro" id="IPR022790">
    <property type="entry name" value="GH26_dom"/>
</dbReference>
<keyword evidence="7" id="KW-1185">Reference proteome</keyword>
<dbReference type="InterPro" id="IPR017853">
    <property type="entry name" value="GH"/>
</dbReference>